<dbReference type="AlphaFoldDB" id="A0AA88X1I6"/>
<feature type="region of interest" description="Disordered" evidence="5">
    <location>
        <begin position="495"/>
        <end position="516"/>
    </location>
</feature>
<name>A0AA88X1I6_9ASTE</name>
<sequence length="883" mass="97523">MQEAYYEEQMGVVIDDMLLQVHMLGGGIIGQAAFTKKHRWMFSDDHSGVSRDMFEDDSEFHRQFASGIKTIAVVPGDLGGVIQFGSTQKILERTGFVHQTKSLFQELENSEGLMLSENAPSCSNRESHGLSGFFAPFISSGNLCPVELKSLDSMHCQDLKGTACSSSNPSQSLSFASEQRSLPLTYTNSYHPDNQFHSADSDAQQPLLQSSTLFNCSTETPCSHIWSSADSSASFKGRPSDQECSIGFSAKSRGCESCLDTVQKVQNSTLESLHSTEKLFDLEKASLHTAGNLKSKQHSSMLLHETESELLETPINLCAFEELFPAFDYNTDLPKSCPVDNFSDWFAPSLDQKNEVAVTLNDGLLSQAMGLNSAKCNFIGGYTAIPIGHPANSVRSSITNVFSFDGKEKCSSISKVENDLFDCLGQDFGCKLARDWDEILMPVVNGGQLDFSADTSECISEQRVGSTFGPRKGLFSKLGIEQLLDGNTGVAKTVSGSSFEDQLSSTTKRRRTERTSGSCDQLQLAGLPSFSQKLTSLQPVYNIDRTNNFGPIKEVIPKSEAGSWTGENFSVNGESAVSDPKRRVELVKATKKKAKPGSRPRPKDRQQIHDRMSELRELIPNGEKLTIDCLLDRTIKHMHFLQSVTKHADRLIQTGPKEDGEVDKDKSPSTGVTWACELEDQTMVCPLIVEDLSTPGQMLIEMLCEEQGYFLEIVDIIRGFGLIILKGVMEVRENKIWAHYVVETEGTRHVTRHEIFPALVQLLQLTGPNGMETSNQCGNPADGGTPLLSNYERSSDAYTSTCKAFDKDIVEKIKEKKQSRNPLLIDEFAFQKRAAVGRSLQHMEISPVSIQLKPAEANIRESEIEVSNAHSLYKLRQSFQSTA</sequence>
<evidence type="ECO:0000259" key="6">
    <source>
        <dbReference type="PROSITE" id="PS50888"/>
    </source>
</evidence>
<gene>
    <name evidence="7" type="ORF">RJ639_035854</name>
</gene>
<comment type="subcellular location">
    <subcellularLocation>
        <location evidence="1">Nucleus</location>
    </subcellularLocation>
</comment>
<keyword evidence="3" id="KW-0804">Transcription</keyword>
<dbReference type="PROSITE" id="PS50888">
    <property type="entry name" value="BHLH"/>
    <property type="match status" value="1"/>
</dbReference>
<dbReference type="SUPFAM" id="SSF47459">
    <property type="entry name" value="HLH, helix-loop-helix DNA-binding domain"/>
    <property type="match status" value="1"/>
</dbReference>
<keyword evidence="8" id="KW-1185">Reference proteome</keyword>
<evidence type="ECO:0000313" key="7">
    <source>
        <dbReference type="EMBL" id="KAK3030650.1"/>
    </source>
</evidence>
<protein>
    <recommendedName>
        <fullName evidence="6">BHLH domain-containing protein</fullName>
    </recommendedName>
</protein>
<dbReference type="EMBL" id="JAVXUP010000332">
    <property type="protein sequence ID" value="KAK3030650.1"/>
    <property type="molecule type" value="Genomic_DNA"/>
</dbReference>
<dbReference type="Pfam" id="PF23176">
    <property type="entry name" value="bHLH_LHW"/>
    <property type="match status" value="1"/>
</dbReference>
<proteinExistence type="predicted"/>
<evidence type="ECO:0000313" key="8">
    <source>
        <dbReference type="Proteomes" id="UP001188597"/>
    </source>
</evidence>
<dbReference type="GO" id="GO:0003700">
    <property type="term" value="F:DNA-binding transcription factor activity"/>
    <property type="evidence" value="ECO:0007669"/>
    <property type="project" value="InterPro"/>
</dbReference>
<reference evidence="7" key="1">
    <citation type="submission" date="2022-12" db="EMBL/GenBank/DDBJ databases">
        <title>Draft genome assemblies for two species of Escallonia (Escalloniales).</title>
        <authorList>
            <person name="Chanderbali A."/>
            <person name="Dervinis C."/>
            <person name="Anghel I."/>
            <person name="Soltis D."/>
            <person name="Soltis P."/>
            <person name="Zapata F."/>
        </authorList>
    </citation>
    <scope>NUCLEOTIDE SEQUENCE</scope>
    <source>
        <strain evidence="7">UCBG64.0493</strain>
        <tissue evidence="7">Leaf</tissue>
    </source>
</reference>
<evidence type="ECO:0000256" key="5">
    <source>
        <dbReference type="SAM" id="MobiDB-lite"/>
    </source>
</evidence>
<dbReference type="Pfam" id="PF14215">
    <property type="entry name" value="bHLH-MYC_N"/>
    <property type="match status" value="1"/>
</dbReference>
<evidence type="ECO:0000256" key="2">
    <source>
        <dbReference type="ARBA" id="ARBA00023015"/>
    </source>
</evidence>
<dbReference type="PANTHER" id="PTHR46196">
    <property type="entry name" value="TRANSCRIPTION FACTOR BHLH155-LIKE ISOFORM X1-RELATED"/>
    <property type="match status" value="1"/>
</dbReference>
<comment type="caution">
    <text evidence="7">The sequence shown here is derived from an EMBL/GenBank/DDBJ whole genome shotgun (WGS) entry which is preliminary data.</text>
</comment>
<accession>A0AA88X1I6</accession>
<keyword evidence="2" id="KW-0805">Transcription regulation</keyword>
<dbReference type="GO" id="GO:0005634">
    <property type="term" value="C:nucleus"/>
    <property type="evidence" value="ECO:0007669"/>
    <property type="project" value="UniProtKB-SubCell"/>
</dbReference>
<dbReference type="PANTHER" id="PTHR46196:SF2">
    <property type="entry name" value="TRANSCRIPTION FACTOR BHLH157"/>
    <property type="match status" value="1"/>
</dbReference>
<evidence type="ECO:0000256" key="3">
    <source>
        <dbReference type="ARBA" id="ARBA00023163"/>
    </source>
</evidence>
<dbReference type="InterPro" id="IPR043561">
    <property type="entry name" value="LHW-like"/>
</dbReference>
<dbReference type="Proteomes" id="UP001188597">
    <property type="component" value="Unassembled WGS sequence"/>
</dbReference>
<keyword evidence="4" id="KW-0539">Nucleus</keyword>
<dbReference type="GO" id="GO:0046983">
    <property type="term" value="F:protein dimerization activity"/>
    <property type="evidence" value="ECO:0007669"/>
    <property type="project" value="InterPro"/>
</dbReference>
<dbReference type="InterPro" id="IPR011598">
    <property type="entry name" value="bHLH_dom"/>
</dbReference>
<dbReference type="InterPro" id="IPR025610">
    <property type="entry name" value="MYC/MYB_N"/>
</dbReference>
<dbReference type="InterPro" id="IPR036638">
    <property type="entry name" value="HLH_DNA-bd_sf"/>
</dbReference>
<evidence type="ECO:0000256" key="4">
    <source>
        <dbReference type="ARBA" id="ARBA00023242"/>
    </source>
</evidence>
<evidence type="ECO:0000256" key="1">
    <source>
        <dbReference type="ARBA" id="ARBA00004123"/>
    </source>
</evidence>
<organism evidence="7 8">
    <name type="scientific">Escallonia herrerae</name>
    <dbReference type="NCBI Taxonomy" id="1293975"/>
    <lineage>
        <taxon>Eukaryota</taxon>
        <taxon>Viridiplantae</taxon>
        <taxon>Streptophyta</taxon>
        <taxon>Embryophyta</taxon>
        <taxon>Tracheophyta</taxon>
        <taxon>Spermatophyta</taxon>
        <taxon>Magnoliopsida</taxon>
        <taxon>eudicotyledons</taxon>
        <taxon>Gunneridae</taxon>
        <taxon>Pentapetalae</taxon>
        <taxon>asterids</taxon>
        <taxon>campanulids</taxon>
        <taxon>Escalloniales</taxon>
        <taxon>Escalloniaceae</taxon>
        <taxon>Escallonia</taxon>
    </lineage>
</organism>
<feature type="domain" description="BHLH" evidence="6">
    <location>
        <begin position="592"/>
        <end position="641"/>
    </location>
</feature>